<keyword evidence="1" id="KW-1133">Transmembrane helix</keyword>
<organism evidence="2 3">
    <name type="scientific">Punica granatum</name>
    <name type="common">Pomegranate</name>
    <dbReference type="NCBI Taxonomy" id="22663"/>
    <lineage>
        <taxon>Eukaryota</taxon>
        <taxon>Viridiplantae</taxon>
        <taxon>Streptophyta</taxon>
        <taxon>Embryophyta</taxon>
        <taxon>Tracheophyta</taxon>
        <taxon>Spermatophyta</taxon>
        <taxon>Magnoliopsida</taxon>
        <taxon>eudicotyledons</taxon>
        <taxon>Gunneridae</taxon>
        <taxon>Pentapetalae</taxon>
        <taxon>rosids</taxon>
        <taxon>malvids</taxon>
        <taxon>Myrtales</taxon>
        <taxon>Lythraceae</taxon>
        <taxon>Punica</taxon>
    </lineage>
</organism>
<keyword evidence="1" id="KW-0812">Transmembrane</keyword>
<evidence type="ECO:0000256" key="1">
    <source>
        <dbReference type="SAM" id="Phobius"/>
    </source>
</evidence>
<sequence length="85" mass="9662">MIFLKLHGGTKQGGFLKHGGKLPRSSRSVETGPARRLWSLYQGRAFKASTVADSQHFLLLLFFFFFFTNSPFSVPSFQFQRSVSE</sequence>
<dbReference type="AlphaFoldDB" id="A0A218XPR6"/>
<dbReference type="EMBL" id="MTKT01001080">
    <property type="protein sequence ID" value="OWM86963.1"/>
    <property type="molecule type" value="Genomic_DNA"/>
</dbReference>
<accession>A0A218XPR6</accession>
<keyword evidence="1" id="KW-0472">Membrane</keyword>
<evidence type="ECO:0000313" key="2">
    <source>
        <dbReference type="EMBL" id="OWM86963.1"/>
    </source>
</evidence>
<gene>
    <name evidence="2" type="ORF">CDL15_Pgr015999</name>
</gene>
<feature type="transmembrane region" description="Helical" evidence="1">
    <location>
        <begin position="57"/>
        <end position="77"/>
    </location>
</feature>
<comment type="caution">
    <text evidence="2">The sequence shown here is derived from an EMBL/GenBank/DDBJ whole genome shotgun (WGS) entry which is preliminary data.</text>
</comment>
<protein>
    <submittedName>
        <fullName evidence="2">Uncharacterized protein</fullName>
    </submittedName>
</protein>
<reference evidence="3" key="1">
    <citation type="journal article" date="2017" name="Plant J.">
        <title>The pomegranate (Punica granatum L.) genome and the genomics of punicalagin biosynthesis.</title>
        <authorList>
            <person name="Qin G."/>
            <person name="Xu C."/>
            <person name="Ming R."/>
            <person name="Tang H."/>
            <person name="Guyot R."/>
            <person name="Kramer E.M."/>
            <person name="Hu Y."/>
            <person name="Yi X."/>
            <person name="Qi Y."/>
            <person name="Xu X."/>
            <person name="Gao Z."/>
            <person name="Pan H."/>
            <person name="Jian J."/>
            <person name="Tian Y."/>
            <person name="Yue Z."/>
            <person name="Xu Y."/>
        </authorList>
    </citation>
    <scope>NUCLEOTIDE SEQUENCE [LARGE SCALE GENOMIC DNA]</scope>
    <source>
        <strain evidence="3">cv. Dabenzi</strain>
    </source>
</reference>
<name>A0A218XPR6_PUNGR</name>
<proteinExistence type="predicted"/>
<dbReference type="Proteomes" id="UP000197138">
    <property type="component" value="Unassembled WGS sequence"/>
</dbReference>
<evidence type="ECO:0000313" key="3">
    <source>
        <dbReference type="Proteomes" id="UP000197138"/>
    </source>
</evidence>